<dbReference type="Gene3D" id="3.30.360.10">
    <property type="entry name" value="Dihydrodipicolinate Reductase, domain 2"/>
    <property type="match status" value="1"/>
</dbReference>
<gene>
    <name evidence="3" type="ordered locus">Metok_1310</name>
</gene>
<dbReference type="GO" id="GO:0000166">
    <property type="term" value="F:nucleotide binding"/>
    <property type="evidence" value="ECO:0007669"/>
    <property type="project" value="InterPro"/>
</dbReference>
<keyword evidence="4" id="KW-1185">Reference proteome</keyword>
<dbReference type="InterPro" id="IPR055170">
    <property type="entry name" value="GFO_IDH_MocA-like_dom"/>
</dbReference>
<proteinExistence type="predicted"/>
<dbReference type="AlphaFoldDB" id="F8AJS9"/>
<dbReference type="Pfam" id="PF22725">
    <property type="entry name" value="GFO_IDH_MocA_C3"/>
    <property type="match status" value="1"/>
</dbReference>
<dbReference type="eggNOG" id="arCOG01622">
    <property type="taxonomic scope" value="Archaea"/>
</dbReference>
<accession>F8AJS9</accession>
<dbReference type="RefSeq" id="WP_013867459.1">
    <property type="nucleotide sequence ID" value="NC_015636.1"/>
</dbReference>
<dbReference type="Gene3D" id="3.40.50.720">
    <property type="entry name" value="NAD(P)-binding Rossmann-like Domain"/>
    <property type="match status" value="1"/>
</dbReference>
<dbReference type="STRING" id="647113.Metok_1310"/>
<evidence type="ECO:0000313" key="4">
    <source>
        <dbReference type="Proteomes" id="UP000009296"/>
    </source>
</evidence>
<sequence>MKNVNVGLIGLGKMGILHTGILNSFNDVNVVAIAEKEKLISSNIKKVLKNVNVYTDYQKMFSKEDLDLVYITTPTAFHTNMSKSCVESGINFFVEKPLGISKNDCSDLIKSMNNAKEVINMIGYCKHFVDTFAKAKEILDSKIIGEPIYLNSHMYVSQLFSKGKGWRYKKESSGGGVLNILATHLVDVLLWYFGDIATVSGSSKSYYSNEVEDFIHSYIIFNSGLEGYLDASWSVRNYRLPEIKIEIQCSEGMLVVNDDYLKYYRDSEEKFTTLYKQDLYRGVEVDIGGPEYTREDRYMVNCIKNNEKSNIDVFYGYKVQCVNDAIYESAEERKTVDVDYEVI</sequence>
<dbReference type="PANTHER" id="PTHR43249:SF1">
    <property type="entry name" value="D-GLUCOSIDE 3-DEHYDROGENASE"/>
    <property type="match status" value="1"/>
</dbReference>
<dbReference type="EMBL" id="CP002792">
    <property type="protein sequence ID" value="AEH07277.1"/>
    <property type="molecule type" value="Genomic_DNA"/>
</dbReference>
<reference evidence="3" key="1">
    <citation type="submission" date="2011-05" db="EMBL/GenBank/DDBJ databases">
        <title>Complete sequence of chromosome of Methanothermococcus okinawensis IH1.</title>
        <authorList>
            <consortium name="US DOE Joint Genome Institute"/>
            <person name="Lucas S."/>
            <person name="Han J."/>
            <person name="Lapidus A."/>
            <person name="Cheng J.-F."/>
            <person name="Goodwin L."/>
            <person name="Pitluck S."/>
            <person name="Peters L."/>
            <person name="Mikhailova N."/>
            <person name="Held B."/>
            <person name="Han C."/>
            <person name="Tapia R."/>
            <person name="Land M."/>
            <person name="Hauser L."/>
            <person name="Kyrpides N."/>
            <person name="Ivanova N."/>
            <person name="Pagani I."/>
            <person name="Sieprawska-Lupa M."/>
            <person name="Takai K."/>
            <person name="Miyazaki J."/>
            <person name="Whitman W."/>
            <person name="Woyke T."/>
        </authorList>
    </citation>
    <scope>NUCLEOTIDE SEQUENCE</scope>
    <source>
        <strain evidence="3">IH1</strain>
    </source>
</reference>
<evidence type="ECO:0000259" key="1">
    <source>
        <dbReference type="Pfam" id="PF01408"/>
    </source>
</evidence>
<dbReference type="PANTHER" id="PTHR43249">
    <property type="entry name" value="UDP-N-ACETYL-2-AMINO-2-DEOXY-D-GLUCURONATE OXIDASE"/>
    <property type="match status" value="1"/>
</dbReference>
<dbReference type="Pfam" id="PF01408">
    <property type="entry name" value="GFO_IDH_MocA"/>
    <property type="match status" value="1"/>
</dbReference>
<dbReference type="OrthoDB" id="25239at2157"/>
<dbReference type="SUPFAM" id="SSF55347">
    <property type="entry name" value="Glyceraldehyde-3-phosphate dehydrogenase-like, C-terminal domain"/>
    <property type="match status" value="1"/>
</dbReference>
<name>F8AJS9_METOI</name>
<dbReference type="Proteomes" id="UP000009296">
    <property type="component" value="Chromosome"/>
</dbReference>
<dbReference type="SUPFAM" id="SSF51735">
    <property type="entry name" value="NAD(P)-binding Rossmann-fold domains"/>
    <property type="match status" value="1"/>
</dbReference>
<evidence type="ECO:0000313" key="3">
    <source>
        <dbReference type="EMBL" id="AEH07277.1"/>
    </source>
</evidence>
<feature type="domain" description="Gfo/Idh/MocA-like oxidoreductase N-terminal" evidence="1">
    <location>
        <begin position="4"/>
        <end position="118"/>
    </location>
</feature>
<dbReference type="KEGG" id="mok:Metok_1310"/>
<dbReference type="HOGENOM" id="CLU_023194_1_2_2"/>
<organism evidence="3 4">
    <name type="scientific">Methanothermococcus okinawensis (strain DSM 14208 / JCM 11175 / IH1)</name>
    <dbReference type="NCBI Taxonomy" id="647113"/>
    <lineage>
        <taxon>Archaea</taxon>
        <taxon>Methanobacteriati</taxon>
        <taxon>Methanobacteriota</taxon>
        <taxon>Methanomada group</taxon>
        <taxon>Methanococci</taxon>
        <taxon>Methanococcales</taxon>
        <taxon>Methanococcaceae</taxon>
        <taxon>Methanothermococcus</taxon>
    </lineage>
</organism>
<dbReference type="InterPro" id="IPR000683">
    <property type="entry name" value="Gfo/Idh/MocA-like_OxRdtase_N"/>
</dbReference>
<dbReference type="GeneID" id="10773466"/>
<dbReference type="InterPro" id="IPR036291">
    <property type="entry name" value="NAD(P)-bd_dom_sf"/>
</dbReference>
<protein>
    <submittedName>
        <fullName evidence="3">Oxidoreductase domain protein</fullName>
    </submittedName>
</protein>
<evidence type="ECO:0000259" key="2">
    <source>
        <dbReference type="Pfam" id="PF22725"/>
    </source>
</evidence>
<feature type="domain" description="GFO/IDH/MocA-like oxidoreductase" evidence="2">
    <location>
        <begin position="132"/>
        <end position="254"/>
    </location>
</feature>
<dbReference type="InterPro" id="IPR052515">
    <property type="entry name" value="Gfo/Idh/MocA_Oxidoreductase"/>
</dbReference>